<dbReference type="GeneID" id="106173226"/>
<evidence type="ECO:0000259" key="1">
    <source>
        <dbReference type="PROSITE" id="PS50853"/>
    </source>
</evidence>
<dbReference type="PROSITE" id="PS50853">
    <property type="entry name" value="FN3"/>
    <property type="match status" value="1"/>
</dbReference>
<sequence length="2929" mass="323036">MNSVPLSTRYSYTDTTASKRVCMRFDSMPPAHCAAGARPCSLDPLYIDQRITKDFWMSLSFHGWFDPYRASPDHASGVEHYEVHIHKVADGGNGTLMVKHESTLKSITTNESIVISLPDQPELYSILLTVKDVAGNVKQARRFVLFDNSSVVEVNKNKPITVTSANPETNYLWQVNHRPVQLNWKGHFHNTHHFHHNLLRPIRKNIGISGVYDQTTGDIPVTGTLNVHGIINFQYSFQRQLPSQSSIKTFHSVPDFTSQVLTVSEVSPRDGESYKFWIKAIDIMNNTFVDNVTVHIDSSEPEISNMWLVRDGHKQLYVHNRTDLSKMTLQFDAKDPESGLYSVKWKLGTEQYSSDIGNGSLSVSPYKDEHPEPHCNYCPAVGRCEFYNYTIGLHSLVARRTHRGQHNRKYHFTIEVINNAKLMTTETLVVHVDESPPMVGTVFDGPSGKDRDFQTDLAIHGHWHGFYDHESGISTYKVSISPQCLSKEQLLKCLPGNETKLTTLTSTSFLAPQPGHYVLSVIAFNNAMEPSEVACSDGIVIDTSPPAIYNVQLTNGRIRDTVVCDGDTIWLLAHNLTKAKLPGREPACVQRCLRDVPVSIFPDKEVNNRTEINKMCKEIQNISFEIALPNDAVNLLWKAYDKESQIYDFEIGISSSNGNILNPDIVGFHSTHNHTYFKRTHSGLGDTSRFFFVIKATNKAGLSDVTSLGPIRLYELPPMFVGKPTVGILDSSVMVIWGKDQLIDDKGATVEIAVGTHNVEESVQHFQLAKGACSNATHFCENVGLFKLQEYEREFGNDFFIFARVTNAAGLSRVVASNPFQLPTALKPAIGQVYDIDANNTLEDRDFILAPSTVCAAWRGFEHHKAVVNYSVGLGERPGGMDVMPYSEVLPANGTVFCLHTNDLPHDMKLFFTVNASTPAGTVSASSDGFIIINPKVYGPLRVFHGTSCRVPEITSKPSLIITPGENKLLPDLFTYQVGSYYTVWLNISVNRSDVPNLLFPTSNEYSLEQTEVWSNAVLGQIVSVTIFPMTKNISFVLRNGGNMTVNIHGYAISNCAVGLSVQASATTMSGHWYFGEDIPKPLFHFECAVAQAECSDDKTDCDTTSFVTPFVITGTRSGYTFSNLNLQVGRRYFLVVRRCFHAVCLPESRSDGVMIYQRAPFGGSLRVNASGRRTSSSNIEMEIDIKWERFILLDNCVVSHYRWTVSAYTDHAQTDCKWFVKISNASSVEDRQTIALALPNRRQLYVLLQGFGKNGLSSVITTSFKLPTLRNVPSVLELRQKDIKKYGHMLHASNIGPIIEEISNRDVDFISNPSVLGAVLVGSQHSNVSWFVTRQPEIPDDCATDPMCHHLTTTNGNVLRLENAELSEGFQYYVCALAKEEVTVREKHIETLPEMKLCSNGFIIDRTPPRAGHVSVLNSMNGHLLDSTTVVLSWHGFVDKDELGILFNRGIRSYSYAIGASPYGQDVVRFTDVKTSTRVIVNNLSLVNGMVHYFTIKGTDFVGLSSFATSEGIMVDTTPPDCGTVLVGSPHRHFALTGSPSLQVHWNGIKDDESGVSRVALAIGSGPHQQDIMAFTSYQSTTAFLEDLPLLDGHSYYAQVQEDIDYQSKLDLVYVNWGGFIDPHSGVQSYKVAVHEEDQEPAFILVGNRTEFGMRYHLKPGVKYIATVEACNNVGLCSRATSDGVIADVTPPIAGKVETGFEGSHAHYLAERSSVSVRWFGFHDVESGIKRYSWCIGTEPQICDIKNMTKVYSASSAIGTGLQLPEATRLYATVLVENGASFTVNQSSQYVITDSTPPNVVTPPTIVLRDIQVSRRNGTQFDPSQLRCTWKFTDDNSPVISHLVTINTHHDGSVAIPPVEIGDVDFVQLNLPRNQTFSDGDVYTVSVTACNAAGLCTSSTSEPVLVDSSPPHIGGFQEPLTWTIVDGVSSINLSWTGFADPHSGISNYYVTIGTSYSNSDVTGGATQAQHSIGDLQNINVNTTVNFIPGQLLFISLWAENGAGLRSHIGRIAVKVISNNPDHRSGILDIEKHSCDIHYCNSDCTCAVVGRKCMSDGALPNCTAEKGNTATRKFVVADGILSDAAFTCSSKCLSGHWFGPQANASEIQRYEWSIGIYNSTGGNGIFDLTTEQPWFDIGHLNDFTFCLTDGRFLNHKQKYAVYVRAWTGFSTYTEYMSNGVMVDLTPPSQRRGKHVIDCGDSCDVDVEFARNTHTLSADWTDVFIDTQSEIDHYELYIGTFPEGDDVIGTIDLGLSTNFTSPDLQLMEGVRYYTTIVAYNKVGLSASSTSDGVTIDNHKPIAGKVYNTAWFHNKPSQQSVETIGVSWTGYDDYHSGISHYEVTIGSSPGLADIRGITDVGLNNTFELSGLNLTHGSNVWVSVRGVDAAGLSSEWVYSGRLFIDITPPTFQMCDSFKEVIWQFSSSNNYTFNTNESILSTIPLNLPETLFYNDGRLDVISNPDGSQTGLTLTCEDTEEPFICTDISNKCSVSVYSSMKPSVSSVCQLERYGQPIRLQEATAMVCNRSFGTFSSGPVLRQLGHSSIEITHGINDPDSGIKRHMLGLGTTKGGFQLQPLVDIGKAPRAVFDVSAVHGTPIYATVISENNALSTAAFFSEVLVLDWTPPIIRSVHISVLETENQTSKFQVVAKWEVFDNETTVTGCTWTIGRSESTQGILPWQPTTNNSYSGPVSATLTHGEKVHVTIRCSNEVDLVAVANAQPVTVITKPPISENASVLSILRNESPFHAYRSYQSTNSSIRVAWSGFQDNVGIQRYVIRVRGRDNRTVVKWTDTGLHTDVCLDGLSLEDGSYSVEVMAENSAGKVSEPKNTSVLILATPPSVTGKRPSIVCQKEKCTVNWRQSFDGFPNILPLRFEVCFGSKQGSCDVLPPTETFKATLNISRLPDMLKIFGSVTAILPSGTYTTVQMTKDN</sequence>
<feature type="domain" description="Fibronectin type-III" evidence="1">
    <location>
        <begin position="2743"/>
        <end position="2838"/>
    </location>
</feature>
<accession>A0A1S3JIK6</accession>
<dbReference type="InterPro" id="IPR036116">
    <property type="entry name" value="FN3_sf"/>
</dbReference>
<gene>
    <name evidence="3" type="primary">LOC106173226</name>
</gene>
<evidence type="ECO:0000313" key="3">
    <source>
        <dbReference type="RefSeq" id="XP_013409734.1"/>
    </source>
</evidence>
<reference evidence="3" key="1">
    <citation type="submission" date="2025-08" db="UniProtKB">
        <authorList>
            <consortium name="RefSeq"/>
        </authorList>
    </citation>
    <scope>IDENTIFICATION</scope>
    <source>
        <tissue evidence="3">Gonads</tissue>
    </source>
</reference>
<organism evidence="2 3">
    <name type="scientific">Lingula anatina</name>
    <name type="common">Brachiopod</name>
    <name type="synonym">Lingula unguis</name>
    <dbReference type="NCBI Taxonomy" id="7574"/>
    <lineage>
        <taxon>Eukaryota</taxon>
        <taxon>Metazoa</taxon>
        <taxon>Spiralia</taxon>
        <taxon>Lophotrochozoa</taxon>
        <taxon>Brachiopoda</taxon>
        <taxon>Linguliformea</taxon>
        <taxon>Lingulata</taxon>
        <taxon>Lingulida</taxon>
        <taxon>Linguloidea</taxon>
        <taxon>Lingulidae</taxon>
        <taxon>Lingula</taxon>
    </lineage>
</organism>
<dbReference type="Gene3D" id="2.60.40.10">
    <property type="entry name" value="Immunoglobulins"/>
    <property type="match status" value="1"/>
</dbReference>
<dbReference type="InterPro" id="IPR013783">
    <property type="entry name" value="Ig-like_fold"/>
</dbReference>
<dbReference type="KEGG" id="lak:106173226"/>
<dbReference type="RefSeq" id="XP_013409734.1">
    <property type="nucleotide sequence ID" value="XM_013554280.1"/>
</dbReference>
<dbReference type="InParanoid" id="A0A1S3JIK6"/>
<dbReference type="PANTHER" id="PTHR16897:SF2">
    <property type="entry name" value="OS03G0226600 PROTEIN"/>
    <property type="match status" value="1"/>
</dbReference>
<proteinExistence type="predicted"/>
<dbReference type="InterPro" id="IPR003961">
    <property type="entry name" value="FN3_dom"/>
</dbReference>
<dbReference type="PANTHER" id="PTHR16897">
    <property type="entry name" value="OS10G0105400 PROTEIN"/>
    <property type="match status" value="1"/>
</dbReference>
<keyword evidence="2" id="KW-1185">Reference proteome</keyword>
<dbReference type="CDD" id="cd00063">
    <property type="entry name" value="FN3"/>
    <property type="match status" value="1"/>
</dbReference>
<dbReference type="Proteomes" id="UP000085678">
    <property type="component" value="Unplaced"/>
</dbReference>
<protein>
    <submittedName>
        <fullName evidence="3">Uncharacterized protein LOC106173226</fullName>
    </submittedName>
</protein>
<dbReference type="STRING" id="7574.A0A1S3JIK6"/>
<dbReference type="OrthoDB" id="6061841at2759"/>
<name>A0A1S3JIK6_LINAN</name>
<evidence type="ECO:0000313" key="2">
    <source>
        <dbReference type="Proteomes" id="UP000085678"/>
    </source>
</evidence>
<dbReference type="SUPFAM" id="SSF49265">
    <property type="entry name" value="Fibronectin type III"/>
    <property type="match status" value="4"/>
</dbReference>